<dbReference type="GO" id="GO:0016787">
    <property type="term" value="F:hydrolase activity"/>
    <property type="evidence" value="ECO:0007669"/>
    <property type="project" value="InterPro"/>
</dbReference>
<feature type="signal peptide" evidence="2">
    <location>
        <begin position="1"/>
        <end position="23"/>
    </location>
</feature>
<evidence type="ECO:0000313" key="5">
    <source>
        <dbReference type="Proteomes" id="UP000320390"/>
    </source>
</evidence>
<dbReference type="AlphaFoldDB" id="A0A518F098"/>
<keyword evidence="2" id="KW-0732">Signal</keyword>
<evidence type="ECO:0000256" key="1">
    <source>
        <dbReference type="SAM" id="MobiDB-lite"/>
    </source>
</evidence>
<dbReference type="Pfam" id="PF06439">
    <property type="entry name" value="3keto-disac_hyd"/>
    <property type="match status" value="1"/>
</dbReference>
<evidence type="ECO:0000313" key="4">
    <source>
        <dbReference type="EMBL" id="QDV09760.1"/>
    </source>
</evidence>
<feature type="chain" id="PRO_5022161822" description="3-keto-alpha-glucoside-1,2-lyase/3-keto-2-hydroxy-glucal hydratase domain-containing protein" evidence="2">
    <location>
        <begin position="24"/>
        <end position="290"/>
    </location>
</feature>
<dbReference type="RefSeq" id="WP_419190686.1">
    <property type="nucleotide sequence ID" value="NZ_CP036434.1"/>
</dbReference>
<feature type="region of interest" description="Disordered" evidence="1">
    <location>
        <begin position="30"/>
        <end position="55"/>
    </location>
</feature>
<dbReference type="Gene3D" id="2.60.120.560">
    <property type="entry name" value="Exo-inulinase, domain 1"/>
    <property type="match status" value="1"/>
</dbReference>
<dbReference type="InterPro" id="IPR010496">
    <property type="entry name" value="AL/BT2_dom"/>
</dbReference>
<accession>A0A518F098</accession>
<reference evidence="4 5" key="1">
    <citation type="submission" date="2019-02" db="EMBL/GenBank/DDBJ databases">
        <title>Deep-cultivation of Planctomycetes and their phenomic and genomic characterization uncovers novel biology.</title>
        <authorList>
            <person name="Wiegand S."/>
            <person name="Jogler M."/>
            <person name="Boedeker C."/>
            <person name="Pinto D."/>
            <person name="Vollmers J."/>
            <person name="Rivas-Marin E."/>
            <person name="Kohn T."/>
            <person name="Peeters S.H."/>
            <person name="Heuer A."/>
            <person name="Rast P."/>
            <person name="Oberbeckmann S."/>
            <person name="Bunk B."/>
            <person name="Jeske O."/>
            <person name="Meyerdierks A."/>
            <person name="Storesund J.E."/>
            <person name="Kallscheuer N."/>
            <person name="Luecker S."/>
            <person name="Lage O.M."/>
            <person name="Pohl T."/>
            <person name="Merkel B.J."/>
            <person name="Hornburger P."/>
            <person name="Mueller R.-W."/>
            <person name="Bruemmer F."/>
            <person name="Labrenz M."/>
            <person name="Spormann A.M."/>
            <person name="Op den Camp H."/>
            <person name="Overmann J."/>
            <person name="Amann R."/>
            <person name="Jetten M.S.M."/>
            <person name="Mascher T."/>
            <person name="Medema M.H."/>
            <person name="Devos D.P."/>
            <person name="Kaster A.-K."/>
            <person name="Ovreas L."/>
            <person name="Rohde M."/>
            <person name="Galperin M.Y."/>
            <person name="Jogler C."/>
        </authorList>
    </citation>
    <scope>NUCLEOTIDE SEQUENCE [LARGE SCALE GENOMIC DNA]</scope>
    <source>
        <strain evidence="4 5">Poly30</strain>
    </source>
</reference>
<proteinExistence type="predicted"/>
<name>A0A518F098_9BACT</name>
<feature type="compositionally biased region" description="Polar residues" evidence="1">
    <location>
        <begin position="38"/>
        <end position="51"/>
    </location>
</feature>
<dbReference type="Proteomes" id="UP000320390">
    <property type="component" value="Chromosome"/>
</dbReference>
<organism evidence="4 5">
    <name type="scientific">Saltatorellus ferox</name>
    <dbReference type="NCBI Taxonomy" id="2528018"/>
    <lineage>
        <taxon>Bacteria</taxon>
        <taxon>Pseudomonadati</taxon>
        <taxon>Planctomycetota</taxon>
        <taxon>Planctomycetia</taxon>
        <taxon>Planctomycetia incertae sedis</taxon>
        <taxon>Saltatorellus</taxon>
    </lineage>
</organism>
<keyword evidence="5" id="KW-1185">Reference proteome</keyword>
<sequence precursor="true">MLRTLLRIRLALPLILLSVSCHPGIIEAASVPDGQGPGQKTSDPNAANESSGPEFVPLLNGSDLSGWTQAKNDEGGELRFTAEPGRIIRVYGALSEGDDAENDHLHTEAEYSRYVFRVEYRWLGPRFGARSDRHREAGVLFHMASDTEDVWPPALECRLGDSPLDDADDLNKWMSGDLWVHGQDLSVAAHTKDGHFDPAAPIQRIGTDKQRESNRVSLAAEKPTGEWNEIELIVNGGEEVTFMVNGQVVNQMIDVRRGDELVTGGRISLEAKWAAIDYRNPRIMRLPDPE</sequence>
<evidence type="ECO:0000256" key="2">
    <source>
        <dbReference type="SAM" id="SignalP"/>
    </source>
</evidence>
<dbReference type="EMBL" id="CP036434">
    <property type="protein sequence ID" value="QDV09760.1"/>
    <property type="molecule type" value="Genomic_DNA"/>
</dbReference>
<evidence type="ECO:0000259" key="3">
    <source>
        <dbReference type="Pfam" id="PF06439"/>
    </source>
</evidence>
<dbReference type="PROSITE" id="PS51257">
    <property type="entry name" value="PROKAR_LIPOPROTEIN"/>
    <property type="match status" value="1"/>
</dbReference>
<feature type="domain" description="3-keto-alpha-glucoside-1,2-lyase/3-keto-2-hydroxy-glucal hydratase" evidence="3">
    <location>
        <begin position="55"/>
        <end position="283"/>
    </location>
</feature>
<gene>
    <name evidence="4" type="ORF">Poly30_53200</name>
</gene>
<protein>
    <recommendedName>
        <fullName evidence="3">3-keto-alpha-glucoside-1,2-lyase/3-keto-2-hydroxy-glucal hydratase domain-containing protein</fullName>
    </recommendedName>
</protein>